<evidence type="ECO:0000256" key="6">
    <source>
        <dbReference type="SAM" id="SignalP"/>
    </source>
</evidence>
<feature type="chain" id="PRO_5017778940" description="Bacterial toxin 23 domain-containing protein" evidence="6">
    <location>
        <begin position="21"/>
        <end position="2154"/>
    </location>
</feature>
<feature type="transmembrane region" description="Helical" evidence="5">
    <location>
        <begin position="1826"/>
        <end position="1845"/>
    </location>
</feature>
<dbReference type="NCBIfam" id="TIGR03696">
    <property type="entry name" value="Rhs_assc_core"/>
    <property type="match status" value="1"/>
</dbReference>
<feature type="domain" description="Bacterial toxin 23" evidence="7">
    <location>
        <begin position="1915"/>
        <end position="2124"/>
    </location>
</feature>
<evidence type="ECO:0000259" key="7">
    <source>
        <dbReference type="Pfam" id="PF15528"/>
    </source>
</evidence>
<dbReference type="InterPro" id="IPR029115">
    <property type="entry name" value="Ntox23"/>
</dbReference>
<evidence type="ECO:0000313" key="9">
    <source>
        <dbReference type="Proteomes" id="UP000256686"/>
    </source>
</evidence>
<dbReference type="InterPro" id="IPR028994">
    <property type="entry name" value="Integrin_alpha_N"/>
</dbReference>
<keyword evidence="9" id="KW-1185">Reference proteome</keyword>
<dbReference type="GO" id="GO:0005737">
    <property type="term" value="C:cytoplasm"/>
    <property type="evidence" value="ECO:0007669"/>
    <property type="project" value="InterPro"/>
</dbReference>
<dbReference type="InterPro" id="IPR003284">
    <property type="entry name" value="Sal_SpvB"/>
</dbReference>
<keyword evidence="5" id="KW-0812">Transmembrane</keyword>
<organism evidence="8 9">
    <name type="scientific">Chryseobacterium pennae</name>
    <dbReference type="NCBI Taxonomy" id="2258962"/>
    <lineage>
        <taxon>Bacteria</taxon>
        <taxon>Pseudomonadati</taxon>
        <taxon>Bacteroidota</taxon>
        <taxon>Flavobacteriia</taxon>
        <taxon>Flavobacteriales</taxon>
        <taxon>Weeksellaceae</taxon>
        <taxon>Chryseobacterium group</taxon>
        <taxon>Chryseobacterium</taxon>
    </lineage>
</organism>
<dbReference type="NCBIfam" id="TIGR01643">
    <property type="entry name" value="YD_repeat_2x"/>
    <property type="match status" value="1"/>
</dbReference>
<evidence type="ECO:0000313" key="8">
    <source>
        <dbReference type="EMBL" id="REC63421.1"/>
    </source>
</evidence>
<dbReference type="InterPro" id="IPR006530">
    <property type="entry name" value="YD"/>
</dbReference>
<dbReference type="InterPro" id="IPR013517">
    <property type="entry name" value="FG-GAP"/>
</dbReference>
<dbReference type="InterPro" id="IPR022385">
    <property type="entry name" value="Rhs_assc_core"/>
</dbReference>
<dbReference type="Pfam" id="PF13517">
    <property type="entry name" value="FG-GAP_3"/>
    <property type="match status" value="1"/>
</dbReference>
<feature type="transmembrane region" description="Helical" evidence="5">
    <location>
        <begin position="1866"/>
        <end position="1884"/>
    </location>
</feature>
<accession>A0A3D9CD36</accession>
<evidence type="ECO:0000256" key="5">
    <source>
        <dbReference type="SAM" id="Phobius"/>
    </source>
</evidence>
<comment type="subcellular location">
    <subcellularLocation>
        <location evidence="1">Secreted</location>
    </subcellularLocation>
</comment>
<evidence type="ECO:0000256" key="3">
    <source>
        <dbReference type="ARBA" id="ARBA00022729"/>
    </source>
</evidence>
<keyword evidence="3 6" id="KW-0732">Signal</keyword>
<dbReference type="EMBL" id="QNVT01000003">
    <property type="protein sequence ID" value="REC63421.1"/>
    <property type="molecule type" value="Genomic_DNA"/>
</dbReference>
<proteinExistence type="predicted"/>
<protein>
    <recommendedName>
        <fullName evidence="7">Bacterial toxin 23 domain-containing protein</fullName>
    </recommendedName>
</protein>
<dbReference type="SUPFAM" id="SSF69318">
    <property type="entry name" value="Integrin alpha N-terminal domain"/>
    <property type="match status" value="1"/>
</dbReference>
<keyword evidence="2" id="KW-0964">Secreted</keyword>
<dbReference type="Pfam" id="PF03534">
    <property type="entry name" value="SpvB"/>
    <property type="match status" value="1"/>
</dbReference>
<dbReference type="PANTHER" id="PTHR32305:SF15">
    <property type="entry name" value="PROTEIN RHSA-RELATED"/>
    <property type="match status" value="1"/>
</dbReference>
<feature type="signal peptide" evidence="6">
    <location>
        <begin position="1"/>
        <end position="20"/>
    </location>
</feature>
<dbReference type="InterPro" id="IPR050708">
    <property type="entry name" value="T6SS_VgrG/RHS"/>
</dbReference>
<comment type="caution">
    <text evidence="8">The sequence shown here is derived from an EMBL/GenBank/DDBJ whole genome shotgun (WGS) entry which is preliminary data.</text>
</comment>
<evidence type="ECO:0000256" key="1">
    <source>
        <dbReference type="ARBA" id="ARBA00004613"/>
    </source>
</evidence>
<reference evidence="9" key="1">
    <citation type="submission" date="2018-06" db="EMBL/GenBank/DDBJ databases">
        <authorList>
            <person name="Lum Nde A."/>
            <person name="Hugo C."/>
        </authorList>
    </citation>
    <scope>NUCLEOTIDE SEQUENCE [LARGE SCALE GENOMIC DNA]</scope>
    <source>
        <strain evidence="9">1_F178</strain>
    </source>
</reference>
<dbReference type="Gene3D" id="2.180.10.10">
    <property type="entry name" value="RHS repeat-associated core"/>
    <property type="match status" value="2"/>
</dbReference>
<keyword evidence="5" id="KW-0472">Membrane</keyword>
<evidence type="ECO:0000256" key="4">
    <source>
        <dbReference type="ARBA" id="ARBA00023026"/>
    </source>
</evidence>
<evidence type="ECO:0000256" key="2">
    <source>
        <dbReference type="ARBA" id="ARBA00022525"/>
    </source>
</evidence>
<dbReference type="PANTHER" id="PTHR32305">
    <property type="match status" value="1"/>
</dbReference>
<dbReference type="Proteomes" id="UP000256686">
    <property type="component" value="Unassembled WGS sequence"/>
</dbReference>
<dbReference type="GO" id="GO:0005576">
    <property type="term" value="C:extracellular region"/>
    <property type="evidence" value="ECO:0007669"/>
    <property type="project" value="UniProtKB-SubCell"/>
</dbReference>
<gene>
    <name evidence="8" type="ORF">DRF65_04805</name>
</gene>
<sequence>MRIKFYFLIALLSVVGLFNGQSVGQIAGEISVSSTGGANYTIPIANLPGIKDVTPNISLSYSSQSGNGVAGWGWNIGGISSITRVASTKFHDGVIDGVNYNNSDRFAFDGQRLLLKSGTYGADGAEYQTEQYSNVKIVSHGSVANGPEYFMVYYPDGKTAKFGGGSGFLGSNTFEWKMNYIEDAQQNRIKFIYDSYNNYIYIKTIEYGNNASVNPDSSPNKIQFYYKDAARTDQAYIYGARNMYSHRKLDRIEVTGNAQLYRKYQLMYSVTSLNYERLVSIYQYNGSGETIKPVTFEYDNTENGIANNSKTITAVSPAYDKSNWQYTSGYFDSDSSIDFMTYPNSKDQLYRFNSGQLINSNSNISGTMTSVEKFKDIFSTKLVLPNDKYYNLDAISTVISNNTGSVTNEEIIKINNYIPNAANSLDLSFTNSYKFPTAINDRCIVINGSNTYYSRIPKEYFTGDFDGDGISDIVAVVRPYSVEQTYYCGPAKTAPDNRPPPDCCSHDITVNTSEVFLLKLDSHNSAVQSPVTLGYNSVVTGESRIYVADFDGDGISDLYIVNPGRIFVYGMNNGTFTQKASFSHNLIKKDFPCYLADFNGDGKTDLVFPIDNANTNWFFIVSSGESFESSVKDIGTNYFKPQLVNSCYPGPSPNSQICGYMLQVYYYNFADINGDGRADLFYHDILTPHNVPDYGPGQNGAYLAYGDNYSIRDKGGVKYNMGSNVNGIPTFSAYVDGWQNNYTYGGAINKGTPIFLTNSNITNQNLDYAFFGGDKIKYVSFKKDNRVDMTLRKIKSNDLVTDITYDTVLDAGNGSGTYTADSSEQYPYVNLNIAPSVKLVKKIERSFNGESKIQEYRYKGAVMNLEGLGFMGFKGVAKSAVFGGTITQPLWTVSLHDIQKRGVIKESYLNGSVNFDSPSTFISKTVNSYTTSLLPNKVFVNLPSQIQQTDVLMGTVVNQYYDTYDPYNNPKKMRTVANGGEKITLIDYEDNPTGIGNQYYIGRPIKSTETQTLGTDVFSTEALSTYSNGLVAQTKKKGNNTDYITEDFVYDVFGNNIQKTLSTTGIAPRVEKMQFDPTGRFPIKTTDVLGAASTFTYDPDFGMLLSSTNSLNQAASNVYDTWQRKIEEKDIYNNSTKYYNEWIISGDFINGIKLRVVDATGATKETLTDNWGRVRLERGLSLNDKWIEKRTDYDVLDRPYKVSDPYFSTTSPSRWTVTEYDGYGRMVKNIYPTGKIITTSYNGLSATVVDGQKTQTITKDEWGNKVKMVDNGGAIEYTYYANGGLKSSNYAGHIIKVEQDGWGRKTKTSDPSVGGDYTYAYDGLGQLLEEKNPKGKTTYVYDQYGRAIHKEVMGDNTDIIVNFSYTAQGLLDSETGNSNGVSNSFTYKYDSFYRVSEQEENNGVATFSKRFVYDNFGRIAREKTETVLGTLSSIVDTENIYASCGMLVAINDGNGKVIWKLNSINEQGQVISAYFGNGTDISNTYDANYYLRAVRHKSSAGMILFNEYTFAANVGLLESRKNNVITGGWQEVFKYDNQLRLILWTDPNGTQSQKYDTYGRIVNNSQVGEYKYTEGNRYRKKGINLNAIGDSYYKVNQLQTVSYNAYRSPVSIAQDGDEMVKFSYNIRQSRATSEYDYNKTFSYYGKYKMYSDDKTVEIITNSFPGKPSDGFVSTRIITYIAGDPYSAPAVYIKDFNPKEQVLTESIHYLHRDYQATILAISDKEGKIEERRHFDPWGNLVYLEKDGVKVDVKKGARDLFIERGYTGHEHFFQVGLIHMNGRIYDPKLHTFLSVDNNIQDPFNTQNYNRYGYVLNNPLMYTDPSGEFFWIAALIYAAVNLTVDLIATKGNMNFGQIALSIHRGAESGLLGGATSIVGAIIGAVALQASKLIPSIPIIQEENFYLGISFNVSYGNGFGFGASIDTTYKMGDFNLSNSYGISYYGYHGGTGLSGWEYRKSIVFNYDDGKLGFSLGSNWWTGSGQMSELTQKTGLVGFHWGDFRFMYENDGGILVKELGLGDRGDSYRTAALNLSIGDYSAGFSLMTGYRGLDNQAVEEESRIMNNKGKLVNPVMNERDGFGRKFKYSFVNETGTPYRLGALYVGYKGYRVGVNSEHVRHAIQNRAIHGLIKDKGFVNQSWNWQPYFQYKTPSMFTTW</sequence>
<keyword evidence="5" id="KW-1133">Transmembrane helix</keyword>
<name>A0A3D9CD36_9FLAO</name>
<keyword evidence="4" id="KW-0843">Virulence</keyword>
<dbReference type="Pfam" id="PF15528">
    <property type="entry name" value="Ntox23"/>
    <property type="match status" value="1"/>
</dbReference>